<dbReference type="InterPro" id="IPR057326">
    <property type="entry name" value="KR_dom"/>
</dbReference>
<dbReference type="NCBIfam" id="TIGR04316">
    <property type="entry name" value="dhbA_paeA"/>
    <property type="match status" value="1"/>
</dbReference>
<keyword evidence="2" id="KW-0560">Oxidoreductase</keyword>
<sequence length="257" mass="26729">MELHGRVAWVTGAAGGIGRAVVRRLAEDGARIAASDTDPVALEEVIAELPGAARHMAVELDVRDADAVESALDRVEAGLGPVDVAVNCAGILRTGPIAALTQETWEEVLRCNATGVFLVSRAVAGRMAARGGGSIVTVASNAAALPRMNMAAYAASKAASTIFTKCLGLELAATGVRCNVVAPGSVDTAMQHALWHGPDARQKVIDGDPATYRLGIPLRRLATPEDVAETVAFLASDRSRHITMQDIYVDGGQSLRA</sequence>
<gene>
    <name evidence="5" type="ORF">ABB07_25530</name>
</gene>
<comment type="similarity">
    <text evidence="1">Belongs to the short-chain dehydrogenases/reductases (SDR) family.</text>
</comment>
<organism evidence="5 6">
    <name type="scientific">Streptomyces incarnatus</name>
    <dbReference type="NCBI Taxonomy" id="665007"/>
    <lineage>
        <taxon>Bacteria</taxon>
        <taxon>Bacillati</taxon>
        <taxon>Actinomycetota</taxon>
        <taxon>Actinomycetes</taxon>
        <taxon>Kitasatosporales</taxon>
        <taxon>Streptomycetaceae</taxon>
        <taxon>Streptomyces</taxon>
    </lineage>
</organism>
<protein>
    <recommendedName>
        <fullName evidence="3">2,3-dihydro-2,3-dihydroxybenzoate dehydrogenase</fullName>
        <ecNumber evidence="3">1.3.1.28</ecNumber>
    </recommendedName>
</protein>
<proteinExistence type="inferred from homology"/>
<name>A0ABN4GKH7_9ACTN</name>
<evidence type="ECO:0000256" key="2">
    <source>
        <dbReference type="ARBA" id="ARBA00023002"/>
    </source>
</evidence>
<dbReference type="RefSeq" id="WP_208900948.1">
    <property type="nucleotide sequence ID" value="NZ_CP011497.1"/>
</dbReference>
<dbReference type="PROSITE" id="PS00061">
    <property type="entry name" value="ADH_SHORT"/>
    <property type="match status" value="1"/>
</dbReference>
<dbReference type="EMBL" id="CP011497">
    <property type="protein sequence ID" value="AKJ13272.1"/>
    <property type="molecule type" value="Genomic_DNA"/>
</dbReference>
<dbReference type="InterPro" id="IPR003560">
    <property type="entry name" value="DHB_DH"/>
</dbReference>
<dbReference type="PANTHER" id="PTHR24321:SF13">
    <property type="entry name" value="2,3-DIHYDRO-2,3-DIHYDROXYBENZOATE DEHYDROGENASE"/>
    <property type="match status" value="1"/>
</dbReference>
<dbReference type="PANTHER" id="PTHR24321">
    <property type="entry name" value="DEHYDROGENASES, SHORT CHAIN"/>
    <property type="match status" value="1"/>
</dbReference>
<feature type="domain" description="Ketoreductase" evidence="4">
    <location>
        <begin position="6"/>
        <end position="178"/>
    </location>
</feature>
<reference evidence="5 6" key="1">
    <citation type="journal article" date="2015" name="ISME J.">
        <title>Draft Genome Sequence of Streptomyces incarnatus NRRL8089, which Produces the Nucleoside Antibiotic Sinefungin.</title>
        <authorList>
            <person name="Oshima K."/>
            <person name="Hattori M."/>
            <person name="Shimizu H."/>
            <person name="Fukuda K."/>
            <person name="Nemoto M."/>
            <person name="Inagaki K."/>
            <person name="Tamura T."/>
        </authorList>
    </citation>
    <scope>NUCLEOTIDE SEQUENCE [LARGE SCALE GENOMIC DNA]</scope>
    <source>
        <strain evidence="5 6">NRRL 8089</strain>
    </source>
</reference>
<dbReference type="PRINTS" id="PR00080">
    <property type="entry name" value="SDRFAMILY"/>
</dbReference>
<dbReference type="InterPro" id="IPR020904">
    <property type="entry name" value="Sc_DH/Rdtase_CS"/>
</dbReference>
<evidence type="ECO:0000313" key="5">
    <source>
        <dbReference type="EMBL" id="AKJ13272.1"/>
    </source>
</evidence>
<dbReference type="NCBIfam" id="NF006074">
    <property type="entry name" value="PRK08220.1"/>
    <property type="match status" value="1"/>
</dbReference>
<dbReference type="EC" id="1.3.1.28" evidence="3"/>
<dbReference type="Gene3D" id="3.40.50.720">
    <property type="entry name" value="NAD(P)-binding Rossmann-like Domain"/>
    <property type="match status" value="1"/>
</dbReference>
<evidence type="ECO:0000256" key="1">
    <source>
        <dbReference type="ARBA" id="ARBA00006484"/>
    </source>
</evidence>
<dbReference type="PRINTS" id="PR01397">
    <property type="entry name" value="DHBDHDRGNASE"/>
</dbReference>
<dbReference type="Proteomes" id="UP000035366">
    <property type="component" value="Chromosome"/>
</dbReference>
<evidence type="ECO:0000256" key="3">
    <source>
        <dbReference type="NCBIfam" id="TIGR04316"/>
    </source>
</evidence>
<accession>A0ABN4GKH7</accession>
<dbReference type="SUPFAM" id="SSF51735">
    <property type="entry name" value="NAD(P)-binding Rossmann-fold domains"/>
    <property type="match status" value="1"/>
</dbReference>
<evidence type="ECO:0000313" key="6">
    <source>
        <dbReference type="Proteomes" id="UP000035366"/>
    </source>
</evidence>
<evidence type="ECO:0000259" key="4">
    <source>
        <dbReference type="SMART" id="SM00822"/>
    </source>
</evidence>
<dbReference type="Pfam" id="PF13561">
    <property type="entry name" value="adh_short_C2"/>
    <property type="match status" value="1"/>
</dbReference>
<dbReference type="InterPro" id="IPR036291">
    <property type="entry name" value="NAD(P)-bd_dom_sf"/>
</dbReference>
<dbReference type="InterPro" id="IPR002347">
    <property type="entry name" value="SDR_fam"/>
</dbReference>
<keyword evidence="6" id="KW-1185">Reference proteome</keyword>
<dbReference type="SMART" id="SM00822">
    <property type="entry name" value="PKS_KR"/>
    <property type="match status" value="1"/>
</dbReference>